<accession>A0A481ZCS4</accession>
<organism evidence="1">
    <name type="scientific">Pithovirus LCPAC403</name>
    <dbReference type="NCBI Taxonomy" id="2506596"/>
    <lineage>
        <taxon>Viruses</taxon>
        <taxon>Pithoviruses</taxon>
    </lineage>
</organism>
<proteinExistence type="predicted"/>
<dbReference type="EMBL" id="MK500593">
    <property type="protein sequence ID" value="QBK93275.1"/>
    <property type="molecule type" value="Genomic_DNA"/>
</dbReference>
<protein>
    <submittedName>
        <fullName evidence="1">Uncharacterized protein</fullName>
    </submittedName>
</protein>
<sequence>MGICHFKYPYNKKDDHFVIDSEIRGLKWITHPDLISYVEETDPKKKVFTEIELYDGPEKFI</sequence>
<reference evidence="1" key="1">
    <citation type="journal article" date="2019" name="MBio">
        <title>Virus Genomes from Deep Sea Sediments Expand the Ocean Megavirome and Support Independent Origins of Viral Gigantism.</title>
        <authorList>
            <person name="Backstrom D."/>
            <person name="Yutin N."/>
            <person name="Jorgensen S.L."/>
            <person name="Dharamshi J."/>
            <person name="Homa F."/>
            <person name="Zaremba-Niedwiedzka K."/>
            <person name="Spang A."/>
            <person name="Wolf Y.I."/>
            <person name="Koonin E.V."/>
            <person name="Ettema T.J."/>
        </authorList>
    </citation>
    <scope>NUCLEOTIDE SEQUENCE</scope>
</reference>
<name>A0A481ZCS4_9VIRU</name>
<gene>
    <name evidence="1" type="ORF">LCPAC403_04090</name>
</gene>
<evidence type="ECO:0000313" key="1">
    <source>
        <dbReference type="EMBL" id="QBK93275.1"/>
    </source>
</evidence>